<feature type="transmembrane region" description="Helical" evidence="5">
    <location>
        <begin position="71"/>
        <end position="96"/>
    </location>
</feature>
<dbReference type="CDD" id="cd06261">
    <property type="entry name" value="TM_PBP2"/>
    <property type="match status" value="2"/>
</dbReference>
<dbReference type="Proteomes" id="UP000306441">
    <property type="component" value="Unassembled WGS sequence"/>
</dbReference>
<dbReference type="PROSITE" id="PS50928">
    <property type="entry name" value="ABC_TM1"/>
    <property type="match status" value="2"/>
</dbReference>
<feature type="domain" description="ABC transmembrane type-1" evidence="6">
    <location>
        <begin position="354"/>
        <end position="544"/>
    </location>
</feature>
<accession>A0ABY2Q8F7</accession>
<evidence type="ECO:0000256" key="5">
    <source>
        <dbReference type="RuleBase" id="RU363032"/>
    </source>
</evidence>
<protein>
    <submittedName>
        <fullName evidence="7">Iron ABC transporter permease</fullName>
    </submittedName>
</protein>
<keyword evidence="3 5" id="KW-1133">Transmembrane helix</keyword>
<feature type="transmembrane region" description="Helical" evidence="5">
    <location>
        <begin position="151"/>
        <end position="175"/>
    </location>
</feature>
<dbReference type="InterPro" id="IPR000515">
    <property type="entry name" value="MetI-like"/>
</dbReference>
<dbReference type="SUPFAM" id="SSF161098">
    <property type="entry name" value="MetI-like"/>
    <property type="match status" value="2"/>
</dbReference>
<keyword evidence="2 5" id="KW-0812">Transmembrane</keyword>
<reference evidence="7 8" key="1">
    <citation type="submission" date="2019-04" db="EMBL/GenBank/DDBJ databases">
        <title>Mesorhizobium composti sp. nov., isolated from compost.</title>
        <authorList>
            <person name="Lin S.-Y."/>
            <person name="Hameed A."/>
            <person name="Hsieh Y.-T."/>
            <person name="Young C.-C."/>
        </authorList>
    </citation>
    <scope>NUCLEOTIDE SEQUENCE [LARGE SCALE GENOMIC DNA]</scope>
    <source>
        <strain evidence="7 8">CC-YTH430</strain>
    </source>
</reference>
<dbReference type="EMBL" id="SSNY01000006">
    <property type="protein sequence ID" value="THF56993.1"/>
    <property type="molecule type" value="Genomic_DNA"/>
</dbReference>
<evidence type="ECO:0000256" key="2">
    <source>
        <dbReference type="ARBA" id="ARBA00022692"/>
    </source>
</evidence>
<evidence type="ECO:0000256" key="3">
    <source>
        <dbReference type="ARBA" id="ARBA00022989"/>
    </source>
</evidence>
<feature type="domain" description="ABC transmembrane type-1" evidence="6">
    <location>
        <begin position="72"/>
        <end position="273"/>
    </location>
</feature>
<evidence type="ECO:0000259" key="6">
    <source>
        <dbReference type="PROSITE" id="PS50928"/>
    </source>
</evidence>
<feature type="transmembrane region" description="Helical" evidence="5">
    <location>
        <begin position="256"/>
        <end position="276"/>
    </location>
</feature>
<comment type="subcellular location">
    <subcellularLocation>
        <location evidence="1 5">Cell membrane</location>
        <topology evidence="1 5">Multi-pass membrane protein</topology>
    </subcellularLocation>
</comment>
<keyword evidence="8" id="KW-1185">Reference proteome</keyword>
<dbReference type="Gene3D" id="1.10.3720.10">
    <property type="entry name" value="MetI-like"/>
    <property type="match status" value="2"/>
</dbReference>
<feature type="transmembrane region" description="Helical" evidence="5">
    <location>
        <begin position="392"/>
        <end position="412"/>
    </location>
</feature>
<sequence length="560" mass="59882">MAALSGTARAQLRQLARDPVLFVLLMAIAVSIAVFVIYPLIKVLLASFQVDGAWSFAGYAELAERKLYRNALINSLGVGALVGVIGVAIGFVNAFVLTRLDVPGKTLLHYLTILPIISPPFVSAVSILFLFGFNGLVTRQLLGLQDFSIYGFHGVVLSQVFTFAPIAYLSLRGVLASLSPTLEDAALNIGATRWQAFWKVSFPLALPGIASAFLVVFIESMADFGNPLVLAGAAFPMLAPQAYLEITGSFNLSRGATLAIVLLIPSMTAFAIQRYYLSKRQYITVTGKPTASTSKVVSPAAKWLLYGVALLFALLVTAFYAVILVGAFTKVWGFNYAPTIAHFLYVFDVGFESVKDTLVVALVTTPVSGLLGMLVAFLVVRRNFPGRTALEFGSILSFAVPGTVVGIGYIMAFNAPPLVLTGTLAILVACFVFRYVPVGIQSGIAVLRQIDPAIEEAAQNLGATGLTTFRKITLPLIAPAFFSGLVYAFVRAMTAISAAIFLVSANWNLMTVQILNQVGSGRLGVAAAFSVVVIVIVLVAIVIISSLVNRWSRHTSMVRF</sequence>
<keyword evidence="5" id="KW-0813">Transport</keyword>
<dbReference type="PANTHER" id="PTHR43496">
    <property type="entry name" value="PROTEIN LPLB"/>
    <property type="match status" value="1"/>
</dbReference>
<feature type="transmembrane region" description="Helical" evidence="5">
    <location>
        <begin position="303"/>
        <end position="325"/>
    </location>
</feature>
<feature type="transmembrane region" description="Helical" evidence="5">
    <location>
        <begin position="20"/>
        <end position="41"/>
    </location>
</feature>
<evidence type="ECO:0000256" key="4">
    <source>
        <dbReference type="ARBA" id="ARBA00023136"/>
    </source>
</evidence>
<organism evidence="7 8">
    <name type="scientific">Ollibium composti</name>
    <dbReference type="NCBI Taxonomy" id="2675109"/>
    <lineage>
        <taxon>Bacteria</taxon>
        <taxon>Pseudomonadati</taxon>
        <taxon>Pseudomonadota</taxon>
        <taxon>Alphaproteobacteria</taxon>
        <taxon>Hyphomicrobiales</taxon>
        <taxon>Phyllobacteriaceae</taxon>
        <taxon>Ollibium</taxon>
    </lineage>
</organism>
<dbReference type="Pfam" id="PF00528">
    <property type="entry name" value="BPD_transp_1"/>
    <property type="match status" value="2"/>
</dbReference>
<name>A0ABY2Q8F7_9HYPH</name>
<dbReference type="InterPro" id="IPR035906">
    <property type="entry name" value="MetI-like_sf"/>
</dbReference>
<evidence type="ECO:0000313" key="7">
    <source>
        <dbReference type="EMBL" id="THF56993.1"/>
    </source>
</evidence>
<gene>
    <name evidence="7" type="ORF">E6C48_11770</name>
</gene>
<feature type="transmembrane region" description="Helical" evidence="5">
    <location>
        <begin position="418"/>
        <end position="436"/>
    </location>
</feature>
<evidence type="ECO:0000313" key="8">
    <source>
        <dbReference type="Proteomes" id="UP000306441"/>
    </source>
</evidence>
<comment type="similarity">
    <text evidence="5">Belongs to the binding-protein-dependent transport system permease family.</text>
</comment>
<dbReference type="PANTHER" id="PTHR43496:SF1">
    <property type="entry name" value="POLYGALACTURONAN_RHAMNOGALACTURONAN TRANSPORT SYSTEM PERMEASE PROTEIN YTEP"/>
    <property type="match status" value="1"/>
</dbReference>
<feature type="transmembrane region" description="Helical" evidence="5">
    <location>
        <begin position="523"/>
        <end position="548"/>
    </location>
</feature>
<feature type="transmembrane region" description="Helical" evidence="5">
    <location>
        <begin position="196"/>
        <end position="218"/>
    </location>
</feature>
<comment type="caution">
    <text evidence="7">The sequence shown here is derived from an EMBL/GenBank/DDBJ whole genome shotgun (WGS) entry which is preliminary data.</text>
</comment>
<feature type="transmembrane region" description="Helical" evidence="5">
    <location>
        <begin position="108"/>
        <end position="131"/>
    </location>
</feature>
<keyword evidence="4 5" id="KW-0472">Membrane</keyword>
<evidence type="ECO:0000256" key="1">
    <source>
        <dbReference type="ARBA" id="ARBA00004651"/>
    </source>
</evidence>
<feature type="transmembrane region" description="Helical" evidence="5">
    <location>
        <begin position="476"/>
        <end position="503"/>
    </location>
</feature>
<feature type="transmembrane region" description="Helical" evidence="5">
    <location>
        <begin position="357"/>
        <end position="380"/>
    </location>
</feature>
<proteinExistence type="inferred from homology"/>